<dbReference type="Gene3D" id="3.40.50.12500">
    <property type="match status" value="1"/>
</dbReference>
<dbReference type="GO" id="GO:0047661">
    <property type="term" value="F:amino-acid racemase activity"/>
    <property type="evidence" value="ECO:0007669"/>
    <property type="project" value="InterPro"/>
</dbReference>
<comment type="similarity">
    <text evidence="1">Belongs to the HyuE racemase family.</text>
</comment>
<evidence type="ECO:0000313" key="3">
    <source>
        <dbReference type="Proteomes" id="UP000253226"/>
    </source>
</evidence>
<dbReference type="Pfam" id="PF01177">
    <property type="entry name" value="Asp_Glu_race"/>
    <property type="match status" value="1"/>
</dbReference>
<dbReference type="AlphaFoldDB" id="A0A367WAB7"/>
<proteinExistence type="inferred from homology"/>
<comment type="caution">
    <text evidence="2">The sequence shown here is derived from an EMBL/GenBank/DDBJ whole genome shotgun (WGS) entry which is preliminary data.</text>
</comment>
<evidence type="ECO:0000313" key="2">
    <source>
        <dbReference type="EMBL" id="RCK38209.1"/>
    </source>
</evidence>
<dbReference type="InterPro" id="IPR015942">
    <property type="entry name" value="Asp/Glu/hydantoin_racemase"/>
</dbReference>
<dbReference type="Proteomes" id="UP000253226">
    <property type="component" value="Unassembled WGS sequence"/>
</dbReference>
<reference evidence="2 3" key="1">
    <citation type="submission" date="2014-07" db="EMBL/GenBank/DDBJ databases">
        <title>Draft genome sequence of Thalassospira profundimaris 35.</title>
        <authorList>
            <person name="Lai Q."/>
            <person name="Shao Z."/>
        </authorList>
    </citation>
    <scope>NUCLEOTIDE SEQUENCE [LARGE SCALE GENOMIC DNA]</scope>
    <source>
        <strain evidence="2 3">35</strain>
    </source>
</reference>
<dbReference type="OrthoDB" id="5465390at2"/>
<evidence type="ECO:0000256" key="1">
    <source>
        <dbReference type="ARBA" id="ARBA00038414"/>
    </source>
</evidence>
<evidence type="ECO:0008006" key="4">
    <source>
        <dbReference type="Google" id="ProtNLM"/>
    </source>
</evidence>
<protein>
    <recommendedName>
        <fullName evidence="4">Aspartate/glutamate racemase family protein</fullName>
    </recommendedName>
</protein>
<sequence length="250" mass="27013">MTDGYLTKGRAIYGESIGVLVLNTTFPRVHGDIANARTFDFPVRYKIVTQATQGTIVTEADKARVLLPHFVEAAQELEREGVSAITTSCGFLSVVQEELAAAVTVPVVTSSLLLLPMILNMIGKRKVGVVTANAGVLSEQHLMLAQSAERSRVELCGLQDCPTFRASILGIETKGVAGFDIDLIEQEVVAQCQKLRQANPEIGAILFECTNLQPYARAVQKATGLPVFGIFHLIEMLHTAVRAPSFDGEC</sequence>
<gene>
    <name evidence="2" type="ORF">TH19_05240</name>
</gene>
<dbReference type="NCBIfam" id="NF005679">
    <property type="entry name" value="PRK07475.1"/>
    <property type="match status" value="1"/>
</dbReference>
<dbReference type="InterPro" id="IPR053714">
    <property type="entry name" value="Iso_Racemase_Enz_sf"/>
</dbReference>
<accession>A0A367WAB7</accession>
<dbReference type="RefSeq" id="WP_114101260.1">
    <property type="nucleotide sequence ID" value="NZ_JPWF01000003.1"/>
</dbReference>
<dbReference type="EMBL" id="JPWF01000003">
    <property type="protein sequence ID" value="RCK38209.1"/>
    <property type="molecule type" value="Genomic_DNA"/>
</dbReference>
<name>A0A367WAB7_9PROT</name>
<organism evidence="2 3">
    <name type="scientific">Thalassospira profundimaris</name>
    <dbReference type="NCBI Taxonomy" id="502049"/>
    <lineage>
        <taxon>Bacteria</taxon>
        <taxon>Pseudomonadati</taxon>
        <taxon>Pseudomonadota</taxon>
        <taxon>Alphaproteobacteria</taxon>
        <taxon>Rhodospirillales</taxon>
        <taxon>Thalassospiraceae</taxon>
        <taxon>Thalassospira</taxon>
    </lineage>
</organism>